<evidence type="ECO:0000313" key="4">
    <source>
        <dbReference type="Proteomes" id="UP001501343"/>
    </source>
</evidence>
<accession>A0ABP5BB49</accession>
<evidence type="ECO:0000256" key="1">
    <source>
        <dbReference type="SAM" id="SignalP"/>
    </source>
</evidence>
<dbReference type="RefSeq" id="WP_248152880.1">
    <property type="nucleotide sequence ID" value="NZ_BAAAOF010000006.1"/>
</dbReference>
<dbReference type="PANTHER" id="PTHR30290">
    <property type="entry name" value="PERIPLASMIC BINDING COMPONENT OF ABC TRANSPORTER"/>
    <property type="match status" value="1"/>
</dbReference>
<feature type="signal peptide" evidence="1">
    <location>
        <begin position="1"/>
        <end position="29"/>
    </location>
</feature>
<dbReference type="Gene3D" id="3.40.190.10">
    <property type="entry name" value="Periplasmic binding protein-like II"/>
    <property type="match status" value="1"/>
</dbReference>
<feature type="domain" description="Solute-binding protein family 5" evidence="2">
    <location>
        <begin position="94"/>
        <end position="452"/>
    </location>
</feature>
<evidence type="ECO:0000259" key="2">
    <source>
        <dbReference type="Pfam" id="PF00496"/>
    </source>
</evidence>
<dbReference type="CDD" id="cd08509">
    <property type="entry name" value="PBP2_TmCBP_oligosaccharides_like"/>
    <property type="match status" value="1"/>
</dbReference>
<reference evidence="4" key="1">
    <citation type="journal article" date="2019" name="Int. J. Syst. Evol. Microbiol.">
        <title>The Global Catalogue of Microorganisms (GCM) 10K type strain sequencing project: providing services to taxonomists for standard genome sequencing and annotation.</title>
        <authorList>
            <consortium name="The Broad Institute Genomics Platform"/>
            <consortium name="The Broad Institute Genome Sequencing Center for Infectious Disease"/>
            <person name="Wu L."/>
            <person name="Ma J."/>
        </authorList>
    </citation>
    <scope>NUCLEOTIDE SEQUENCE [LARGE SCALE GENOMIC DNA]</scope>
    <source>
        <strain evidence="4">JCM 14900</strain>
    </source>
</reference>
<sequence length="557" mass="61256">MHINTPGKRLLARTGAVAAALALASVALVACSPGDTTEDGVWVNVGNGSDVLTQVFNPFLPDPSALNMIGGTKGSFIYEPLVQINFSDIGNDTPWLAKEWEWSEDSKTFTVHLQDGVKWSDGEAFTADDVVFTYELVKADPALNRSGLDFESVTAEDDSTVVFTFDQPSRQAFFKIVALPIVSEHVWSKVEDPTTYEDKEPIGTGAFLLEAFSPQLVTLKKNPDYWQAGKPQIEGLRFIPYKDNTAQLAALVQGDIDWAGTYIPNAEASFLSKNEHFNYWQPTVGIDGLIPNLETWPLSELSVRQAISLGVDRDQLAASRDSQAASSVIGLPMPAFESVISPEYQGVNFTQDQEEAFATLEADGFTRGDDGIWQKDGKKIEFAVSFPSAYTDIAAFAQALVSQLADLGMTMTINGTQPSDINGLTAKGDFQATLGYPTDSVPDPFSYYDVIMNPQYYVPTGTNNETLRNIERFNDPEAKALFEAYPLAATDEERTEIFNQLQTIWVENLPIITMFYWGYYADWSDEKVTGFPDADNPYSNANPNAVTAINLVPVESK</sequence>
<dbReference type="SUPFAM" id="SSF53850">
    <property type="entry name" value="Periplasmic binding protein-like II"/>
    <property type="match status" value="1"/>
</dbReference>
<dbReference type="Gene3D" id="3.10.105.10">
    <property type="entry name" value="Dipeptide-binding Protein, Domain 3"/>
    <property type="match status" value="1"/>
</dbReference>
<evidence type="ECO:0000313" key="3">
    <source>
        <dbReference type="EMBL" id="GAA1935684.1"/>
    </source>
</evidence>
<proteinExistence type="predicted"/>
<dbReference type="EMBL" id="BAAAOF010000006">
    <property type="protein sequence ID" value="GAA1935684.1"/>
    <property type="molecule type" value="Genomic_DNA"/>
</dbReference>
<dbReference type="Gene3D" id="3.90.76.10">
    <property type="entry name" value="Dipeptide-binding Protein, Domain 1"/>
    <property type="match status" value="1"/>
</dbReference>
<dbReference type="InterPro" id="IPR000914">
    <property type="entry name" value="SBP_5_dom"/>
</dbReference>
<dbReference type="InterPro" id="IPR039424">
    <property type="entry name" value="SBP_5"/>
</dbReference>
<organism evidence="3 4">
    <name type="scientific">Microbacterium aoyamense</name>
    <dbReference type="NCBI Taxonomy" id="344166"/>
    <lineage>
        <taxon>Bacteria</taxon>
        <taxon>Bacillati</taxon>
        <taxon>Actinomycetota</taxon>
        <taxon>Actinomycetes</taxon>
        <taxon>Micrococcales</taxon>
        <taxon>Microbacteriaceae</taxon>
        <taxon>Microbacterium</taxon>
    </lineage>
</organism>
<dbReference type="Pfam" id="PF00496">
    <property type="entry name" value="SBP_bac_5"/>
    <property type="match status" value="1"/>
</dbReference>
<gene>
    <name evidence="3" type="ORF">GCM10009775_29450</name>
</gene>
<keyword evidence="4" id="KW-1185">Reference proteome</keyword>
<protein>
    <submittedName>
        <fullName evidence="3">ABC transporter substrate-binding protein</fullName>
    </submittedName>
</protein>
<feature type="chain" id="PRO_5045510192" evidence="1">
    <location>
        <begin position="30"/>
        <end position="557"/>
    </location>
</feature>
<dbReference type="Proteomes" id="UP001501343">
    <property type="component" value="Unassembled WGS sequence"/>
</dbReference>
<name>A0ABP5BB49_9MICO</name>
<comment type="caution">
    <text evidence="3">The sequence shown here is derived from an EMBL/GenBank/DDBJ whole genome shotgun (WGS) entry which is preliminary data.</text>
</comment>
<keyword evidence="1" id="KW-0732">Signal</keyword>